<evidence type="ECO:0000313" key="5">
    <source>
        <dbReference type="EMBL" id="GAA2144815.1"/>
    </source>
</evidence>
<evidence type="ECO:0000256" key="2">
    <source>
        <dbReference type="RuleBase" id="RU003750"/>
    </source>
</evidence>
<dbReference type="EMBL" id="BAAAQB010000041">
    <property type="protein sequence ID" value="GAA2144815.1"/>
    <property type="molecule type" value="Genomic_DNA"/>
</dbReference>
<keyword evidence="4" id="KW-0472">Membrane</keyword>
<gene>
    <name evidence="5" type="ORF">GCM10009825_36710</name>
</gene>
<protein>
    <recommendedName>
        <fullName evidence="7">CDP-alcohol phosphatidyltransferase</fullName>
    </recommendedName>
</protein>
<evidence type="ECO:0000256" key="4">
    <source>
        <dbReference type="SAM" id="Phobius"/>
    </source>
</evidence>
<dbReference type="Gene3D" id="1.20.120.1760">
    <property type="match status" value="1"/>
</dbReference>
<dbReference type="Pfam" id="PF01066">
    <property type="entry name" value="CDP-OH_P_transf"/>
    <property type="match status" value="1"/>
</dbReference>
<dbReference type="Proteomes" id="UP001500102">
    <property type="component" value="Unassembled WGS sequence"/>
</dbReference>
<keyword evidence="1 2" id="KW-0808">Transferase</keyword>
<proteinExistence type="inferred from homology"/>
<feature type="transmembrane region" description="Helical" evidence="4">
    <location>
        <begin position="41"/>
        <end position="64"/>
    </location>
</feature>
<sequence>MWAGWFSLKSCEQDAAHKGTKREGTTSHHERQPAGTSARRAVADAAVAVAAYLVAGIWLGTVLVAEPASWWLALVAGAAVIVRAAGSVLRRVPRFSTPADRVTLGRAAVVACCAAVTAWDLFTGPGAHGLIVVLGTAAFLLDAADGRVARLTGSATAEGARLDSDTDAALVLVLSCAAAGSFGPWPLGVGLMYYVFLAAGWFRPSLKIPLPSSTLRKVIGAIQPAALLFALLPGVPVWLGSVALGAALGLLLYSFGRDVVGLERLRRADTARANPAAAAERRPARTAEESAGNGSSRTGW</sequence>
<comment type="caution">
    <text evidence="5">The sequence shown here is derived from an EMBL/GenBank/DDBJ whole genome shotgun (WGS) entry which is preliminary data.</text>
</comment>
<accession>A0ABP5LHL9</accession>
<feature type="compositionally biased region" description="Basic and acidic residues" evidence="3">
    <location>
        <begin position="16"/>
        <end position="32"/>
    </location>
</feature>
<comment type="similarity">
    <text evidence="2">Belongs to the CDP-alcohol phosphatidyltransferase class-I family.</text>
</comment>
<feature type="transmembrane region" description="Helical" evidence="4">
    <location>
        <begin position="104"/>
        <end position="122"/>
    </location>
</feature>
<feature type="transmembrane region" description="Helical" evidence="4">
    <location>
        <begin position="238"/>
        <end position="256"/>
    </location>
</feature>
<feature type="region of interest" description="Disordered" evidence="3">
    <location>
        <begin position="273"/>
        <end position="300"/>
    </location>
</feature>
<evidence type="ECO:0008006" key="7">
    <source>
        <dbReference type="Google" id="ProtNLM"/>
    </source>
</evidence>
<feature type="compositionally biased region" description="Basic and acidic residues" evidence="3">
    <location>
        <begin position="279"/>
        <end position="288"/>
    </location>
</feature>
<name>A0ABP5LHL9_9MICC</name>
<evidence type="ECO:0000256" key="3">
    <source>
        <dbReference type="SAM" id="MobiDB-lite"/>
    </source>
</evidence>
<dbReference type="InterPro" id="IPR048254">
    <property type="entry name" value="CDP_ALCOHOL_P_TRANSF_CS"/>
</dbReference>
<dbReference type="PROSITE" id="PS00379">
    <property type="entry name" value="CDP_ALCOHOL_P_TRANSF"/>
    <property type="match status" value="1"/>
</dbReference>
<keyword evidence="6" id="KW-1185">Reference proteome</keyword>
<feature type="transmembrane region" description="Helical" evidence="4">
    <location>
        <begin position="70"/>
        <end position="92"/>
    </location>
</feature>
<reference evidence="6" key="1">
    <citation type="journal article" date="2019" name="Int. J. Syst. Evol. Microbiol.">
        <title>The Global Catalogue of Microorganisms (GCM) 10K type strain sequencing project: providing services to taxonomists for standard genome sequencing and annotation.</title>
        <authorList>
            <consortium name="The Broad Institute Genomics Platform"/>
            <consortium name="The Broad Institute Genome Sequencing Center for Infectious Disease"/>
            <person name="Wu L."/>
            <person name="Ma J."/>
        </authorList>
    </citation>
    <scope>NUCLEOTIDE SEQUENCE [LARGE SCALE GENOMIC DNA]</scope>
    <source>
        <strain evidence="6">JCM 15921</strain>
    </source>
</reference>
<evidence type="ECO:0000313" key="6">
    <source>
        <dbReference type="Proteomes" id="UP001500102"/>
    </source>
</evidence>
<evidence type="ECO:0000256" key="1">
    <source>
        <dbReference type="ARBA" id="ARBA00022679"/>
    </source>
</evidence>
<dbReference type="InterPro" id="IPR043130">
    <property type="entry name" value="CDP-OH_PTrfase_TM_dom"/>
</dbReference>
<organism evidence="5 6">
    <name type="scientific">Arthrobacter humicola</name>
    <dbReference type="NCBI Taxonomy" id="409291"/>
    <lineage>
        <taxon>Bacteria</taxon>
        <taxon>Bacillati</taxon>
        <taxon>Actinomycetota</taxon>
        <taxon>Actinomycetes</taxon>
        <taxon>Micrococcales</taxon>
        <taxon>Micrococcaceae</taxon>
        <taxon>Arthrobacter</taxon>
    </lineage>
</organism>
<dbReference type="InterPro" id="IPR000462">
    <property type="entry name" value="CDP-OH_P_trans"/>
</dbReference>
<keyword evidence="4" id="KW-0812">Transmembrane</keyword>
<keyword evidence="4" id="KW-1133">Transmembrane helix</keyword>
<feature type="region of interest" description="Disordered" evidence="3">
    <location>
        <begin position="16"/>
        <end position="37"/>
    </location>
</feature>